<keyword evidence="4" id="KW-1185">Reference proteome</keyword>
<evidence type="ECO:0000313" key="3">
    <source>
        <dbReference type="EMBL" id="MCJ2182626.1"/>
    </source>
</evidence>
<reference evidence="3" key="1">
    <citation type="submission" date="2022-03" db="EMBL/GenBank/DDBJ databases">
        <title>Identification of a novel bacterium isolated from mangrove sediments.</title>
        <authorList>
            <person name="Pan X."/>
        </authorList>
    </citation>
    <scope>NUCLEOTIDE SEQUENCE</scope>
    <source>
        <strain evidence="3">B1949</strain>
    </source>
</reference>
<keyword evidence="1" id="KW-0802">TPR repeat</keyword>
<dbReference type="Proteomes" id="UP001162881">
    <property type="component" value="Unassembled WGS sequence"/>
</dbReference>
<dbReference type="SMART" id="SM00028">
    <property type="entry name" value="TPR"/>
    <property type="match status" value="2"/>
</dbReference>
<feature type="chain" id="PRO_5045169422" evidence="2">
    <location>
        <begin position="24"/>
        <end position="169"/>
    </location>
</feature>
<evidence type="ECO:0000256" key="2">
    <source>
        <dbReference type="SAM" id="SignalP"/>
    </source>
</evidence>
<protein>
    <submittedName>
        <fullName evidence="3">Tetratricopeptide repeat protein</fullName>
    </submittedName>
</protein>
<gene>
    <name evidence="3" type="ORF">MTR62_07965</name>
</gene>
<dbReference type="SUPFAM" id="SSF48452">
    <property type="entry name" value="TPR-like"/>
    <property type="match status" value="1"/>
</dbReference>
<sequence>MRYSPAALAVCLAVAVSSSMLHSQVSTPLDPRAVTLLGEGKASLAAGRPSEALDAFEAALAVAPGSTEVLVALADAERDKGLQGKAIHYYRVALKDDPRNLSALAGEGVALAQKGATEKAGLNLSRLKTLCGADCAQARQVAAAIAKGPEMPQMVAADTVKTKPAVSEN</sequence>
<dbReference type="RefSeq" id="WP_244018750.1">
    <property type="nucleotide sequence ID" value="NZ_JALHLF010000021.1"/>
</dbReference>
<organism evidence="3 4">
    <name type="scientific">Novosphingobium organovorum</name>
    <dbReference type="NCBI Taxonomy" id="2930092"/>
    <lineage>
        <taxon>Bacteria</taxon>
        <taxon>Pseudomonadati</taxon>
        <taxon>Pseudomonadota</taxon>
        <taxon>Alphaproteobacteria</taxon>
        <taxon>Sphingomonadales</taxon>
        <taxon>Sphingomonadaceae</taxon>
        <taxon>Novosphingobium</taxon>
    </lineage>
</organism>
<feature type="repeat" description="TPR" evidence="1">
    <location>
        <begin position="33"/>
        <end position="66"/>
    </location>
</feature>
<keyword evidence="2" id="KW-0732">Signal</keyword>
<evidence type="ECO:0000313" key="4">
    <source>
        <dbReference type="Proteomes" id="UP001162881"/>
    </source>
</evidence>
<proteinExistence type="predicted"/>
<feature type="signal peptide" evidence="2">
    <location>
        <begin position="1"/>
        <end position="23"/>
    </location>
</feature>
<dbReference type="Pfam" id="PF13432">
    <property type="entry name" value="TPR_16"/>
    <property type="match status" value="1"/>
</dbReference>
<dbReference type="InterPro" id="IPR011990">
    <property type="entry name" value="TPR-like_helical_dom_sf"/>
</dbReference>
<dbReference type="PROSITE" id="PS50005">
    <property type="entry name" value="TPR"/>
    <property type="match status" value="1"/>
</dbReference>
<dbReference type="Gene3D" id="1.25.40.10">
    <property type="entry name" value="Tetratricopeptide repeat domain"/>
    <property type="match status" value="1"/>
</dbReference>
<dbReference type="InterPro" id="IPR019734">
    <property type="entry name" value="TPR_rpt"/>
</dbReference>
<name>A0ABT0BCU8_9SPHN</name>
<evidence type="ECO:0000256" key="1">
    <source>
        <dbReference type="PROSITE-ProRule" id="PRU00339"/>
    </source>
</evidence>
<comment type="caution">
    <text evidence="3">The sequence shown here is derived from an EMBL/GenBank/DDBJ whole genome shotgun (WGS) entry which is preliminary data.</text>
</comment>
<dbReference type="EMBL" id="JALHLF010000021">
    <property type="protein sequence ID" value="MCJ2182626.1"/>
    <property type="molecule type" value="Genomic_DNA"/>
</dbReference>
<accession>A0ABT0BCU8</accession>